<evidence type="ECO:0000313" key="3">
    <source>
        <dbReference type="EMBL" id="SPP26183.1"/>
    </source>
</evidence>
<gene>
    <name evidence="3" type="ORF">BTBSAS_10315</name>
    <name evidence="2" type="ORF">CNY62_09465</name>
</gene>
<dbReference type="OrthoDB" id="2355666at2"/>
<dbReference type="RefSeq" id="WP_036026723.1">
    <property type="nucleotide sequence ID" value="NZ_CBCPHX010000002.1"/>
</dbReference>
<dbReference type="EMBL" id="OUNC01000001">
    <property type="protein sequence ID" value="SPP26183.1"/>
    <property type="molecule type" value="Genomic_DNA"/>
</dbReference>
<dbReference type="EMBL" id="CP023483">
    <property type="protein sequence ID" value="ATF26595.1"/>
    <property type="molecule type" value="Genomic_DNA"/>
</dbReference>
<proteinExistence type="predicted"/>
<evidence type="ECO:0000313" key="4">
    <source>
        <dbReference type="Proteomes" id="UP000243591"/>
    </source>
</evidence>
<keyword evidence="4" id="KW-1185">Reference proteome</keyword>
<organism evidence="2 4">
    <name type="scientific">Brochothrix thermosphacta</name>
    <name type="common">Microbacterium thermosphactum</name>
    <dbReference type="NCBI Taxonomy" id="2756"/>
    <lineage>
        <taxon>Bacteria</taxon>
        <taxon>Bacillati</taxon>
        <taxon>Bacillota</taxon>
        <taxon>Bacilli</taxon>
        <taxon>Bacillales</taxon>
        <taxon>Listeriaceae</taxon>
        <taxon>Brochothrix</taxon>
    </lineage>
</organism>
<dbReference type="Proteomes" id="UP000243591">
    <property type="component" value="Chromosome"/>
</dbReference>
<name>A0A1D2KXL2_BROTH</name>
<dbReference type="Proteomes" id="UP000270190">
    <property type="component" value="Unassembled WGS sequence"/>
</dbReference>
<keyword evidence="1" id="KW-0812">Transmembrane</keyword>
<dbReference type="InterPro" id="IPR025426">
    <property type="entry name" value="DUF4305"/>
</dbReference>
<protein>
    <submittedName>
        <fullName evidence="2">DUF4305 domain-containing protein</fullName>
    </submittedName>
</protein>
<dbReference type="AlphaFoldDB" id="A0A1D2KXL2"/>
<sequence length="64" mass="7402">MQSVRGQIIFNLLFGVIFTYLAIRPVSENGWTIYPILLISFAAIDFIRVVNLVMLTRKNKDDQK</sequence>
<dbReference type="STRING" id="2756.BFR44_07935"/>
<evidence type="ECO:0000313" key="5">
    <source>
        <dbReference type="Proteomes" id="UP000270190"/>
    </source>
</evidence>
<accession>A0A1D2KXL2</accession>
<evidence type="ECO:0000256" key="1">
    <source>
        <dbReference type="SAM" id="Phobius"/>
    </source>
</evidence>
<keyword evidence="1" id="KW-1133">Transmembrane helix</keyword>
<keyword evidence="1" id="KW-0472">Membrane</keyword>
<feature type="transmembrane region" description="Helical" evidence="1">
    <location>
        <begin position="9"/>
        <end position="27"/>
    </location>
</feature>
<dbReference type="KEGG" id="bths:CNY62_09465"/>
<reference evidence="3" key="2">
    <citation type="submission" date="2018-04" db="EMBL/GenBank/DDBJ databases">
        <authorList>
            <person name="Go L.Y."/>
            <person name="Mitchell J.A."/>
        </authorList>
    </citation>
    <scope>NUCLEOTIDE SEQUENCE</scope>
    <source>
        <strain evidence="3">BSAS1 3</strain>
    </source>
</reference>
<dbReference type="Pfam" id="PF14146">
    <property type="entry name" value="DUF4305"/>
    <property type="match status" value="1"/>
</dbReference>
<reference evidence="2 4" key="1">
    <citation type="submission" date="2017-09" db="EMBL/GenBank/DDBJ databases">
        <title>Complete Genome Sequences of Two Strains of the Meat Spoilage Bacterium Brochothrix thermosphacta Isolated from Ground Chicken.</title>
        <authorList>
            <person name="Paoli G.C."/>
            <person name="Wijey C."/>
            <person name="Chen C.-Y."/>
            <person name="Nguyen L."/>
            <person name="Yan X."/>
            <person name="Irwin P.L."/>
        </authorList>
    </citation>
    <scope>NUCLEOTIDE SEQUENCE [LARGE SCALE GENOMIC DNA]</scope>
    <source>
        <strain evidence="2 4">BI</strain>
    </source>
</reference>
<reference evidence="5" key="3">
    <citation type="submission" date="2018-04" db="EMBL/GenBank/DDBJ databases">
        <authorList>
            <person name="Illikoud N."/>
        </authorList>
    </citation>
    <scope>NUCLEOTIDE SEQUENCE [LARGE SCALE GENOMIC DNA]</scope>
</reference>
<feature type="transmembrane region" description="Helical" evidence="1">
    <location>
        <begin position="33"/>
        <end position="55"/>
    </location>
</feature>
<evidence type="ECO:0000313" key="2">
    <source>
        <dbReference type="EMBL" id="ATF26595.1"/>
    </source>
</evidence>
<dbReference type="GeneID" id="66536695"/>